<dbReference type="EMBL" id="BPVZ01000007">
    <property type="protein sequence ID" value="GKU94052.1"/>
    <property type="molecule type" value="Genomic_DNA"/>
</dbReference>
<protein>
    <submittedName>
        <fullName evidence="1">Uncharacterized protein</fullName>
    </submittedName>
</protein>
<reference evidence="1 2" key="1">
    <citation type="journal article" date="2021" name="Commun. Biol.">
        <title>The genome of Shorea leprosula (Dipterocarpaceae) highlights the ecological relevance of drought in aseasonal tropical rainforests.</title>
        <authorList>
            <person name="Ng K.K.S."/>
            <person name="Kobayashi M.J."/>
            <person name="Fawcett J.A."/>
            <person name="Hatakeyama M."/>
            <person name="Paape T."/>
            <person name="Ng C.H."/>
            <person name="Ang C.C."/>
            <person name="Tnah L.H."/>
            <person name="Lee C.T."/>
            <person name="Nishiyama T."/>
            <person name="Sese J."/>
            <person name="O'Brien M.J."/>
            <person name="Copetti D."/>
            <person name="Mohd Noor M.I."/>
            <person name="Ong R.C."/>
            <person name="Putra M."/>
            <person name="Sireger I.Z."/>
            <person name="Indrioko S."/>
            <person name="Kosugi Y."/>
            <person name="Izuno A."/>
            <person name="Isagi Y."/>
            <person name="Lee S.L."/>
            <person name="Shimizu K.K."/>
        </authorList>
    </citation>
    <scope>NUCLEOTIDE SEQUENCE [LARGE SCALE GENOMIC DNA]</scope>
    <source>
        <strain evidence="1">214</strain>
    </source>
</reference>
<proteinExistence type="predicted"/>
<keyword evidence="2" id="KW-1185">Reference proteome</keyword>
<name>A0AAV5I848_9ROSI</name>
<evidence type="ECO:0000313" key="2">
    <source>
        <dbReference type="Proteomes" id="UP001054252"/>
    </source>
</evidence>
<sequence length="101" mass="11659">MEVVVTCSNKEEVVMEMVVVVTCRNTVVEEETRNGTDVVVVLLMVLLVAIDGKVEVEKHRCKAHHLQQHYSVTNTMPKQRAREAKCWPFFTEKQFSVSYNF</sequence>
<dbReference type="Proteomes" id="UP001054252">
    <property type="component" value="Unassembled WGS sequence"/>
</dbReference>
<accession>A0AAV5I848</accession>
<comment type="caution">
    <text evidence="1">The sequence shown here is derived from an EMBL/GenBank/DDBJ whole genome shotgun (WGS) entry which is preliminary data.</text>
</comment>
<organism evidence="1 2">
    <name type="scientific">Rubroshorea leprosula</name>
    <dbReference type="NCBI Taxonomy" id="152421"/>
    <lineage>
        <taxon>Eukaryota</taxon>
        <taxon>Viridiplantae</taxon>
        <taxon>Streptophyta</taxon>
        <taxon>Embryophyta</taxon>
        <taxon>Tracheophyta</taxon>
        <taxon>Spermatophyta</taxon>
        <taxon>Magnoliopsida</taxon>
        <taxon>eudicotyledons</taxon>
        <taxon>Gunneridae</taxon>
        <taxon>Pentapetalae</taxon>
        <taxon>rosids</taxon>
        <taxon>malvids</taxon>
        <taxon>Malvales</taxon>
        <taxon>Dipterocarpaceae</taxon>
        <taxon>Rubroshorea</taxon>
    </lineage>
</organism>
<evidence type="ECO:0000313" key="1">
    <source>
        <dbReference type="EMBL" id="GKU94052.1"/>
    </source>
</evidence>
<dbReference type="AlphaFoldDB" id="A0AAV5I848"/>
<gene>
    <name evidence="1" type="ORF">SLEP1_g7589</name>
</gene>